<evidence type="ECO:0000256" key="4">
    <source>
        <dbReference type="ARBA" id="ARBA00022989"/>
    </source>
</evidence>
<feature type="region of interest" description="Disordered" evidence="7">
    <location>
        <begin position="40"/>
        <end position="142"/>
    </location>
</feature>
<evidence type="ECO:0000313" key="11">
    <source>
        <dbReference type="EMBL" id="KAK3755560.1"/>
    </source>
</evidence>
<keyword evidence="5 8" id="KW-0472">Membrane</keyword>
<feature type="transmembrane region" description="Helical" evidence="8">
    <location>
        <begin position="320"/>
        <end position="342"/>
    </location>
</feature>
<dbReference type="InterPro" id="IPR017452">
    <property type="entry name" value="GPCR_Rhodpsn_7TM"/>
</dbReference>
<dbReference type="GO" id="GO:0042277">
    <property type="term" value="F:peptide binding"/>
    <property type="evidence" value="ECO:0007669"/>
    <property type="project" value="TreeGrafter"/>
</dbReference>
<feature type="domain" description="G-protein coupled receptors family 1 profile" evidence="10">
    <location>
        <begin position="219"/>
        <end position="468"/>
    </location>
</feature>
<feature type="compositionally biased region" description="Polar residues" evidence="7">
    <location>
        <begin position="164"/>
        <end position="173"/>
    </location>
</feature>
<sequence length="593" mass="66095">MAPQVVYLSSLLLLLLLLLLEIPHRHRVTAAPLVEVSPSSDYTLKTDQPQPAPVRFPTLSKTLAPPPLSLAAVTSPPTSPEESRSEAQRLPGKTLEDNGKENAVENIDGDVDETDDETSPLEETKAVPPQQQAQKNPDDKEKEVIAKTLDEDVAKIFNESSLASETNFTTQQPKDTEKKKTAEAVGKDADADDDLGGSSPEFTWQTFVIIVITILIVLSNCAIIMVVAWTEAFSNFNKIFIYSLALADLLIGLSITPYSIFLSVYRTWVFESDVFCSIEAYMFTTLISAKMYSLTWLNVDQYVAVRKPERYNSMMTPARSLCWICFSWVVVISFCCPPLFSLEASIFDGASYICMIDTKQQIAYVMTAGALVCTPSIVTTVITGAYLFTKSFKKQIQFYEKVFVDLSSRPWNYHITFTMSVVFFGVWFPFTCVNIIIKYFLEVEMDKNLLFVLCWLGISTGFSQFIVLFVMSPDFRRALKELIRFPEFCRRSPGITESVATEYGIEARYTPPPSYLDFFDKRTSQDREGSEISSSPRSYTKGAGDRRKQSQRSGTYGSGSTSTGSLPFVDAMGSVTGIQYRGASSTGNSPARV</sequence>
<name>A0AAE0YRF8_9GAST</name>
<evidence type="ECO:0000256" key="7">
    <source>
        <dbReference type="SAM" id="MobiDB-lite"/>
    </source>
</evidence>
<dbReference type="CDD" id="cd00637">
    <property type="entry name" value="7tm_classA_rhodopsin-like"/>
    <property type="match status" value="1"/>
</dbReference>
<evidence type="ECO:0000256" key="6">
    <source>
        <dbReference type="ARBA" id="ARBA00023170"/>
    </source>
</evidence>
<keyword evidence="9" id="KW-0732">Signal</keyword>
<dbReference type="PANTHER" id="PTHR24241:SF170">
    <property type="entry name" value="G-PROTEIN COUPLED RECEPTORS FAMILY 1 PROFILE DOMAIN-CONTAINING PROTEIN"/>
    <property type="match status" value="1"/>
</dbReference>
<keyword evidence="12" id="KW-1185">Reference proteome</keyword>
<feature type="region of interest" description="Disordered" evidence="7">
    <location>
        <begin position="524"/>
        <end position="568"/>
    </location>
</feature>
<feature type="transmembrane region" description="Helical" evidence="8">
    <location>
        <begin position="239"/>
        <end position="260"/>
    </location>
</feature>
<dbReference type="AlphaFoldDB" id="A0AAE0YRF8"/>
<feature type="compositionally biased region" description="Acidic residues" evidence="7">
    <location>
        <begin position="107"/>
        <end position="120"/>
    </location>
</feature>
<feature type="transmembrane region" description="Helical" evidence="8">
    <location>
        <begin position="449"/>
        <end position="471"/>
    </location>
</feature>
<keyword evidence="6" id="KW-0675">Receptor</keyword>
<dbReference type="EMBL" id="JAWDGP010005594">
    <property type="protein sequence ID" value="KAK3755560.1"/>
    <property type="molecule type" value="Genomic_DNA"/>
</dbReference>
<dbReference type="PROSITE" id="PS50262">
    <property type="entry name" value="G_PROTEIN_RECEP_F1_2"/>
    <property type="match status" value="1"/>
</dbReference>
<feature type="signal peptide" evidence="9">
    <location>
        <begin position="1"/>
        <end position="30"/>
    </location>
</feature>
<gene>
    <name evidence="11" type="ORF">RRG08_012782</name>
</gene>
<keyword evidence="4 8" id="KW-1133">Transmembrane helix</keyword>
<dbReference type="InterPro" id="IPR000276">
    <property type="entry name" value="GPCR_Rhodpsn"/>
</dbReference>
<feature type="region of interest" description="Disordered" evidence="7">
    <location>
        <begin position="164"/>
        <end position="194"/>
    </location>
</feature>
<feature type="transmembrane region" description="Helical" evidence="8">
    <location>
        <begin position="362"/>
        <end position="388"/>
    </location>
</feature>
<evidence type="ECO:0000259" key="10">
    <source>
        <dbReference type="PROSITE" id="PS50262"/>
    </source>
</evidence>
<feature type="transmembrane region" description="Helical" evidence="8">
    <location>
        <begin position="280"/>
        <end position="299"/>
    </location>
</feature>
<feature type="compositionally biased region" description="Basic and acidic residues" evidence="7">
    <location>
        <begin position="94"/>
        <end position="103"/>
    </location>
</feature>
<proteinExistence type="predicted"/>
<dbReference type="Proteomes" id="UP001283361">
    <property type="component" value="Unassembled WGS sequence"/>
</dbReference>
<feature type="compositionally biased region" description="Basic and acidic residues" evidence="7">
    <location>
        <begin position="174"/>
        <end position="189"/>
    </location>
</feature>
<accession>A0AAE0YRF8</accession>
<dbReference type="SUPFAM" id="SSF81321">
    <property type="entry name" value="Family A G protein-coupled receptor-like"/>
    <property type="match status" value="1"/>
</dbReference>
<reference evidence="11" key="1">
    <citation type="journal article" date="2023" name="G3 (Bethesda)">
        <title>A reference genome for the long-term kleptoplast-retaining sea slug Elysia crispata morphotype clarki.</title>
        <authorList>
            <person name="Eastman K.E."/>
            <person name="Pendleton A.L."/>
            <person name="Shaikh M.A."/>
            <person name="Suttiyut T."/>
            <person name="Ogas R."/>
            <person name="Tomko P."/>
            <person name="Gavelis G."/>
            <person name="Widhalm J.R."/>
            <person name="Wisecaver J.H."/>
        </authorList>
    </citation>
    <scope>NUCLEOTIDE SEQUENCE</scope>
    <source>
        <strain evidence="11">ECLA1</strain>
    </source>
</reference>
<feature type="transmembrane region" description="Helical" evidence="8">
    <location>
        <begin position="415"/>
        <end position="437"/>
    </location>
</feature>
<evidence type="ECO:0000256" key="5">
    <source>
        <dbReference type="ARBA" id="ARBA00023136"/>
    </source>
</evidence>
<evidence type="ECO:0000256" key="3">
    <source>
        <dbReference type="ARBA" id="ARBA00022692"/>
    </source>
</evidence>
<dbReference type="GO" id="GO:0004930">
    <property type="term" value="F:G protein-coupled receptor activity"/>
    <property type="evidence" value="ECO:0007669"/>
    <property type="project" value="InterPro"/>
</dbReference>
<evidence type="ECO:0000256" key="8">
    <source>
        <dbReference type="SAM" id="Phobius"/>
    </source>
</evidence>
<evidence type="ECO:0000256" key="1">
    <source>
        <dbReference type="ARBA" id="ARBA00004651"/>
    </source>
</evidence>
<feature type="compositionally biased region" description="Polar residues" evidence="7">
    <location>
        <begin position="40"/>
        <end position="49"/>
    </location>
</feature>
<feature type="transmembrane region" description="Helical" evidence="8">
    <location>
        <begin position="204"/>
        <end position="227"/>
    </location>
</feature>
<protein>
    <recommendedName>
        <fullName evidence="10">G-protein coupled receptors family 1 profile domain-containing protein</fullName>
    </recommendedName>
</protein>
<dbReference type="Pfam" id="PF00001">
    <property type="entry name" value="7tm_1"/>
    <property type="match status" value="1"/>
</dbReference>
<dbReference type="GO" id="GO:0032870">
    <property type="term" value="P:cellular response to hormone stimulus"/>
    <property type="evidence" value="ECO:0007669"/>
    <property type="project" value="TreeGrafter"/>
</dbReference>
<comment type="subcellular location">
    <subcellularLocation>
        <location evidence="1">Cell membrane</location>
        <topology evidence="1">Multi-pass membrane protein</topology>
    </subcellularLocation>
</comment>
<evidence type="ECO:0000256" key="2">
    <source>
        <dbReference type="ARBA" id="ARBA00022475"/>
    </source>
</evidence>
<feature type="chain" id="PRO_5042272239" description="G-protein coupled receptors family 1 profile domain-containing protein" evidence="9">
    <location>
        <begin position="31"/>
        <end position="593"/>
    </location>
</feature>
<keyword evidence="3 8" id="KW-0812">Transmembrane</keyword>
<keyword evidence="2" id="KW-1003">Cell membrane</keyword>
<evidence type="ECO:0000256" key="9">
    <source>
        <dbReference type="SAM" id="SignalP"/>
    </source>
</evidence>
<dbReference type="Gene3D" id="1.20.1070.10">
    <property type="entry name" value="Rhodopsin 7-helix transmembrane proteins"/>
    <property type="match status" value="1"/>
</dbReference>
<organism evidence="11 12">
    <name type="scientific">Elysia crispata</name>
    <name type="common">lettuce slug</name>
    <dbReference type="NCBI Taxonomy" id="231223"/>
    <lineage>
        <taxon>Eukaryota</taxon>
        <taxon>Metazoa</taxon>
        <taxon>Spiralia</taxon>
        <taxon>Lophotrochozoa</taxon>
        <taxon>Mollusca</taxon>
        <taxon>Gastropoda</taxon>
        <taxon>Heterobranchia</taxon>
        <taxon>Euthyneura</taxon>
        <taxon>Panpulmonata</taxon>
        <taxon>Sacoglossa</taxon>
        <taxon>Placobranchoidea</taxon>
        <taxon>Plakobranchidae</taxon>
        <taxon>Elysia</taxon>
    </lineage>
</organism>
<feature type="compositionally biased region" description="Low complexity" evidence="7">
    <location>
        <begin position="553"/>
        <end position="565"/>
    </location>
</feature>
<dbReference type="PRINTS" id="PR00237">
    <property type="entry name" value="GPCRRHODOPSN"/>
</dbReference>
<dbReference type="PANTHER" id="PTHR24241">
    <property type="entry name" value="NEUROPEPTIDE RECEPTOR-RELATED G-PROTEIN COUPLED RECEPTOR"/>
    <property type="match status" value="1"/>
</dbReference>
<comment type="caution">
    <text evidence="11">The sequence shown here is derived from an EMBL/GenBank/DDBJ whole genome shotgun (WGS) entry which is preliminary data.</text>
</comment>
<evidence type="ECO:0000313" key="12">
    <source>
        <dbReference type="Proteomes" id="UP001283361"/>
    </source>
</evidence>
<dbReference type="GO" id="GO:0005886">
    <property type="term" value="C:plasma membrane"/>
    <property type="evidence" value="ECO:0007669"/>
    <property type="project" value="UniProtKB-SubCell"/>
</dbReference>